<comment type="pathway">
    <text evidence="2">Purine metabolism; 7-cyano-7-deazaguanine biosynthesis.</text>
</comment>
<evidence type="ECO:0000256" key="10">
    <source>
        <dbReference type="ARBA" id="ARBA00048807"/>
    </source>
</evidence>
<dbReference type="PANTHER" id="PTHR12589:SF7">
    <property type="entry name" value="6-PYRUVOYL TETRAHYDROBIOPTERIN SYNTHASE"/>
    <property type="match status" value="1"/>
</dbReference>
<dbReference type="Proteomes" id="UP001387100">
    <property type="component" value="Unassembled WGS sequence"/>
</dbReference>
<reference evidence="11 12" key="1">
    <citation type="journal article" date="2017" name="Int. J. Syst. Evol. Microbiol.">
        <title>Pseudokineococcus basanitobsidens sp. nov., isolated from volcanic rock.</title>
        <authorList>
            <person name="Lee D.W."/>
            <person name="Park M.Y."/>
            <person name="Kim J.J."/>
            <person name="Kim B.S."/>
        </authorList>
    </citation>
    <scope>NUCLEOTIDE SEQUENCE [LARGE SCALE GENOMIC DNA]</scope>
    <source>
        <strain evidence="11 12">DSM 103726</strain>
    </source>
</reference>
<dbReference type="InterPro" id="IPR007115">
    <property type="entry name" value="6-PTP_synth/QueD"/>
</dbReference>
<comment type="cofactor">
    <cofactor evidence="1">
        <name>Zn(2+)</name>
        <dbReference type="ChEBI" id="CHEBI:29105"/>
    </cofactor>
</comment>
<proteinExistence type="inferred from homology"/>
<evidence type="ECO:0000313" key="11">
    <source>
        <dbReference type="EMBL" id="MEJ5944389.1"/>
    </source>
</evidence>
<evidence type="ECO:0000256" key="7">
    <source>
        <dbReference type="ARBA" id="ARBA00022833"/>
    </source>
</evidence>
<organism evidence="11 12">
    <name type="scientific">Pseudokineococcus basanitobsidens</name>
    <dbReference type="NCBI Taxonomy" id="1926649"/>
    <lineage>
        <taxon>Bacteria</taxon>
        <taxon>Bacillati</taxon>
        <taxon>Actinomycetota</taxon>
        <taxon>Actinomycetes</taxon>
        <taxon>Kineosporiales</taxon>
        <taxon>Kineosporiaceae</taxon>
        <taxon>Pseudokineococcus</taxon>
    </lineage>
</organism>
<evidence type="ECO:0000256" key="2">
    <source>
        <dbReference type="ARBA" id="ARBA00005061"/>
    </source>
</evidence>
<dbReference type="PANTHER" id="PTHR12589">
    <property type="entry name" value="PYRUVOYL TETRAHYDROBIOPTERIN SYNTHASE"/>
    <property type="match status" value="1"/>
</dbReference>
<dbReference type="Gene3D" id="3.30.479.10">
    <property type="entry name" value="6-pyruvoyl tetrahydropterin synthase/QueD"/>
    <property type="match status" value="1"/>
</dbReference>
<keyword evidence="6" id="KW-0479">Metal-binding</keyword>
<dbReference type="SUPFAM" id="SSF55620">
    <property type="entry name" value="Tetrahydrobiopterin biosynthesis enzymes-like"/>
    <property type="match status" value="1"/>
</dbReference>
<accession>A0ABU8RHD1</accession>
<sequence>MTDRDEAGGPPTLAGATYAVTVEDHVMVAHSLPHPSFGPAQRTHGATYDVAATFWRAGLDETGVVLDLGAAASALRAVLADLDYRDLDEHPAFAGVLSTTEVVARHVAERLLAAPALAPHLPALTRLDVVLRENPRASAGVSVDLRGRDGAGTS</sequence>
<evidence type="ECO:0000256" key="5">
    <source>
        <dbReference type="ARBA" id="ARBA00018141"/>
    </source>
</evidence>
<dbReference type="Pfam" id="PF01242">
    <property type="entry name" value="PTPS"/>
    <property type="match status" value="1"/>
</dbReference>
<gene>
    <name evidence="11" type="ORF">WDZ17_03675</name>
</gene>
<evidence type="ECO:0000256" key="9">
    <source>
        <dbReference type="ARBA" id="ARBA00031449"/>
    </source>
</evidence>
<protein>
    <recommendedName>
        <fullName evidence="5">6-carboxy-5,6,7,8-tetrahydropterin synthase</fullName>
        <ecNumber evidence="4">4.1.2.50</ecNumber>
    </recommendedName>
    <alternativeName>
        <fullName evidence="9">Queuosine biosynthesis protein QueD</fullName>
    </alternativeName>
</protein>
<name>A0ABU8RHD1_9ACTN</name>
<evidence type="ECO:0000256" key="8">
    <source>
        <dbReference type="ARBA" id="ARBA00023239"/>
    </source>
</evidence>
<evidence type="ECO:0000313" key="12">
    <source>
        <dbReference type="Proteomes" id="UP001387100"/>
    </source>
</evidence>
<comment type="catalytic activity">
    <reaction evidence="10">
        <text>7,8-dihydroneopterin 3'-triphosphate + H2O = 6-carboxy-5,6,7,8-tetrahydropterin + triphosphate + acetaldehyde + 2 H(+)</text>
        <dbReference type="Rhea" id="RHEA:27966"/>
        <dbReference type="ChEBI" id="CHEBI:15343"/>
        <dbReference type="ChEBI" id="CHEBI:15377"/>
        <dbReference type="ChEBI" id="CHEBI:15378"/>
        <dbReference type="ChEBI" id="CHEBI:18036"/>
        <dbReference type="ChEBI" id="CHEBI:58462"/>
        <dbReference type="ChEBI" id="CHEBI:61032"/>
        <dbReference type="EC" id="4.1.2.50"/>
    </reaction>
</comment>
<comment type="caution">
    <text evidence="11">The sequence shown here is derived from an EMBL/GenBank/DDBJ whole genome shotgun (WGS) entry which is preliminary data.</text>
</comment>
<evidence type="ECO:0000256" key="3">
    <source>
        <dbReference type="ARBA" id="ARBA00008900"/>
    </source>
</evidence>
<keyword evidence="8 11" id="KW-0456">Lyase</keyword>
<evidence type="ECO:0000256" key="4">
    <source>
        <dbReference type="ARBA" id="ARBA00012982"/>
    </source>
</evidence>
<dbReference type="EMBL" id="JBBIAA010000002">
    <property type="protein sequence ID" value="MEJ5944389.1"/>
    <property type="molecule type" value="Genomic_DNA"/>
</dbReference>
<keyword evidence="12" id="KW-1185">Reference proteome</keyword>
<evidence type="ECO:0000256" key="1">
    <source>
        <dbReference type="ARBA" id="ARBA00001947"/>
    </source>
</evidence>
<dbReference type="EC" id="4.1.2.50" evidence="4"/>
<comment type="similarity">
    <text evidence="3">Belongs to the PTPS family. QueD subfamily.</text>
</comment>
<dbReference type="InterPro" id="IPR038418">
    <property type="entry name" value="6-PTP_synth/QueD_sf"/>
</dbReference>
<dbReference type="RefSeq" id="WP_339573768.1">
    <property type="nucleotide sequence ID" value="NZ_JBBIAA010000002.1"/>
</dbReference>
<keyword evidence="7" id="KW-0862">Zinc</keyword>
<evidence type="ECO:0000256" key="6">
    <source>
        <dbReference type="ARBA" id="ARBA00022723"/>
    </source>
</evidence>
<dbReference type="GO" id="GO:0070497">
    <property type="term" value="F:6-carboxytetrahydropterin synthase activity"/>
    <property type="evidence" value="ECO:0007669"/>
    <property type="project" value="UniProtKB-EC"/>
</dbReference>